<dbReference type="GO" id="GO:0016877">
    <property type="term" value="F:ligase activity, forming carbon-sulfur bonds"/>
    <property type="evidence" value="ECO:0007669"/>
    <property type="project" value="UniProtKB-ARBA"/>
</dbReference>
<dbReference type="Pfam" id="PF00501">
    <property type="entry name" value="AMP-binding"/>
    <property type="match status" value="1"/>
</dbReference>
<dbReference type="Gene3D" id="2.30.38.10">
    <property type="entry name" value="Luciferase, Domain 3"/>
    <property type="match status" value="1"/>
</dbReference>
<dbReference type="Pfam" id="PF13193">
    <property type="entry name" value="AMP-binding_C"/>
    <property type="match status" value="1"/>
</dbReference>
<dbReference type="SUPFAM" id="SSF56801">
    <property type="entry name" value="Acetyl-CoA synthetase-like"/>
    <property type="match status" value="1"/>
</dbReference>
<evidence type="ECO:0000259" key="4">
    <source>
        <dbReference type="Pfam" id="PF13193"/>
    </source>
</evidence>
<dbReference type="AlphaFoldDB" id="K6Q3U1"/>
<dbReference type="Proteomes" id="UP000005710">
    <property type="component" value="Unassembled WGS sequence"/>
</dbReference>
<dbReference type="EMBL" id="AENY02000002">
    <property type="protein sequence ID" value="EKP95774.1"/>
    <property type="molecule type" value="Genomic_DNA"/>
</dbReference>
<evidence type="ECO:0000313" key="6">
    <source>
        <dbReference type="Proteomes" id="UP000005710"/>
    </source>
</evidence>
<dbReference type="eggNOG" id="COG0318">
    <property type="taxonomic scope" value="Bacteria"/>
</dbReference>
<dbReference type="OrthoDB" id="9803968at2"/>
<reference evidence="5" key="2">
    <citation type="submission" date="2012-10" db="EMBL/GenBank/DDBJ databases">
        <title>Improved high-quality draft of Thermaerobacter subterraneus C21, DSM 13965.</title>
        <authorList>
            <consortium name="DOE Joint Genome Institute"/>
            <person name="Eisen J."/>
            <person name="Huntemann M."/>
            <person name="Wei C.-L."/>
            <person name="Han J."/>
            <person name="Detter J.C."/>
            <person name="Han C."/>
            <person name="Tapia R."/>
            <person name="Chen A."/>
            <person name="Kyrpides N."/>
            <person name="Mavromatis K."/>
            <person name="Markowitz V."/>
            <person name="Szeto E."/>
            <person name="Ivanova N."/>
            <person name="Mikhailova N."/>
            <person name="Ovchinnikova G."/>
            <person name="Pagani I."/>
            <person name="Pati A."/>
            <person name="Goodwin L."/>
            <person name="Nordberg H.P."/>
            <person name="Cantor M.N."/>
            <person name="Hua S.X."/>
            <person name="Woyke T."/>
            <person name="Eisen J."/>
            <person name="Klenk H.-P."/>
        </authorList>
    </citation>
    <scope>NUCLEOTIDE SEQUENCE [LARGE SCALE GENOMIC DNA]</scope>
    <source>
        <strain evidence="5">DSM 13965</strain>
    </source>
</reference>
<keyword evidence="6" id="KW-1185">Reference proteome</keyword>
<proteinExistence type="inferred from homology"/>
<dbReference type="Gene3D" id="3.40.50.980">
    <property type="match status" value="2"/>
</dbReference>
<dbReference type="FunFam" id="3.30.300.30:FF:000008">
    <property type="entry name" value="2,3-dihydroxybenzoate-AMP ligase"/>
    <property type="match status" value="1"/>
</dbReference>
<name>K6Q3U1_9FIRM</name>
<protein>
    <submittedName>
        <fullName evidence="5">Acyl-CoA synthetase (AMP-forming)/AMP-acid ligase II</fullName>
    </submittedName>
</protein>
<keyword evidence="2 5" id="KW-0436">Ligase</keyword>
<reference evidence="5" key="1">
    <citation type="submission" date="2010-10" db="EMBL/GenBank/DDBJ databases">
        <authorList>
            <consortium name="US DOE Joint Genome Institute (JGI-PGF)"/>
            <person name="Lucas S."/>
            <person name="Copeland A."/>
            <person name="Lapidus A."/>
            <person name="Bruce D."/>
            <person name="Goodwin L."/>
            <person name="Pitluck S."/>
            <person name="Kyrpides N."/>
            <person name="Mavromatis K."/>
            <person name="Detter J.C."/>
            <person name="Han C."/>
            <person name="Land M."/>
            <person name="Hauser L."/>
            <person name="Markowitz V."/>
            <person name="Cheng J.-F."/>
            <person name="Hugenholtz P."/>
            <person name="Woyke T."/>
            <person name="Wu D."/>
            <person name="Pukall R."/>
            <person name="Wahrenburg C."/>
            <person name="Brambilla E."/>
            <person name="Klenk H.-P."/>
            <person name="Eisen J.A."/>
        </authorList>
    </citation>
    <scope>NUCLEOTIDE SEQUENCE [LARGE SCALE GENOMIC DNA]</scope>
    <source>
        <strain evidence="5">DSM 13965</strain>
    </source>
</reference>
<gene>
    <name evidence="5" type="ORF">ThesuDRAFT_01534</name>
</gene>
<dbReference type="InterPro" id="IPR000873">
    <property type="entry name" value="AMP-dep_synth/lig_dom"/>
</dbReference>
<evidence type="ECO:0000259" key="3">
    <source>
        <dbReference type="Pfam" id="PF00501"/>
    </source>
</evidence>
<dbReference type="InterPro" id="IPR045851">
    <property type="entry name" value="AMP-bd_C_sf"/>
</dbReference>
<dbReference type="InterPro" id="IPR050237">
    <property type="entry name" value="ATP-dep_AMP-bd_enzyme"/>
</dbReference>
<dbReference type="PANTHER" id="PTHR43767">
    <property type="entry name" value="LONG-CHAIN-FATTY-ACID--COA LIGASE"/>
    <property type="match status" value="1"/>
</dbReference>
<dbReference type="HOGENOM" id="CLU_000022_59_7_9"/>
<dbReference type="FunFam" id="3.40.50.12780:FF:000003">
    <property type="entry name" value="Long-chain-fatty-acid--CoA ligase FadD"/>
    <property type="match status" value="1"/>
</dbReference>
<organism evidence="5 6">
    <name type="scientific">Thermaerobacter subterraneus DSM 13965</name>
    <dbReference type="NCBI Taxonomy" id="867903"/>
    <lineage>
        <taxon>Bacteria</taxon>
        <taxon>Bacillati</taxon>
        <taxon>Bacillota</taxon>
        <taxon>Clostridia</taxon>
        <taxon>Eubacteriales</taxon>
        <taxon>Clostridiales Family XVII. Incertae Sedis</taxon>
        <taxon>Thermaerobacter</taxon>
    </lineage>
</organism>
<feature type="domain" description="AMP-binding enzyme C-terminal" evidence="4">
    <location>
        <begin position="450"/>
        <end position="525"/>
    </location>
</feature>
<evidence type="ECO:0000256" key="2">
    <source>
        <dbReference type="ARBA" id="ARBA00022598"/>
    </source>
</evidence>
<dbReference type="PANTHER" id="PTHR43767:SF12">
    <property type="entry name" value="AMP-DEPENDENT SYNTHETASE AND LIGASE"/>
    <property type="match status" value="1"/>
</dbReference>
<dbReference type="RefSeq" id="WP_006903806.1">
    <property type="nucleotide sequence ID" value="NZ_JH976535.1"/>
</dbReference>
<dbReference type="InterPro" id="IPR020845">
    <property type="entry name" value="AMP-binding_CS"/>
</dbReference>
<dbReference type="CDD" id="cd05936">
    <property type="entry name" value="FC-FACS_FadD_like"/>
    <property type="match status" value="1"/>
</dbReference>
<dbReference type="NCBIfam" id="NF004837">
    <property type="entry name" value="PRK06187.1"/>
    <property type="match status" value="1"/>
</dbReference>
<dbReference type="Gene3D" id="3.30.300.30">
    <property type="match status" value="1"/>
</dbReference>
<accession>K6Q3U1</accession>
<feature type="domain" description="AMP-dependent synthetase/ligase" evidence="3">
    <location>
        <begin position="30"/>
        <end position="400"/>
    </location>
</feature>
<dbReference type="PROSITE" id="PS00455">
    <property type="entry name" value="AMP_BINDING"/>
    <property type="match status" value="1"/>
</dbReference>
<dbReference type="STRING" id="867903.ThesuDRAFT_01534"/>
<evidence type="ECO:0000313" key="5">
    <source>
        <dbReference type="EMBL" id="EKP95774.1"/>
    </source>
</evidence>
<sequence length="553" mass="60661">MAEKVWLKHYPANVPAHLDYPEIPLHELLARTVREHPDLPALRYYMVRMTYAELWERVNRCAAALASLGVQKGDRVAIMLPNCPQYVISYYATLRLGAIVAQVNPLYTPRELAYLVTDSGSKVLIVGDALYPAVQAALPDLELEHILVVRLLGNVRPGPEARSFEELLAGAGGEPPAVDVSPRDDVAVLQYTGGTTGRSKGAMLTHFNLVANVVQVRHWFPAEERKKPGEGRILTILPLFHSYGMTVCMNYGLASGYELILVPRFELPEVMEIIRATRPNFFPGVPTMYVAVNNYPKAEEYGVGAIEFCNSGGAAMPVEVMNAFERRFGAQVLEGYGLSEASPVTHCNPVHGLRKAGSIGIPYPDTDAEIVDVETGTRVLGPGEAGELRIRGPQVMKGYWNRPEETAETLRDGWLYTGDIATMDEDGYFYIVDRKKDMIIASGYNVYPREVEEVLYEHPAVAECCVAGVPDPYRGETVKAYIVLKPGASVTADEIVAFCRGRLAAYKVPKLVEFRGELPKTAVGKVLRRVLVEEERARLAAAGEPAGGQAGGS</sequence>
<dbReference type="InterPro" id="IPR025110">
    <property type="entry name" value="AMP-bd_C"/>
</dbReference>
<comment type="caution">
    <text evidence="5">The sequence shown here is derived from an EMBL/GenBank/DDBJ whole genome shotgun (WGS) entry which is preliminary data.</text>
</comment>
<comment type="similarity">
    <text evidence="1">Belongs to the ATP-dependent AMP-binding enzyme family.</text>
</comment>
<evidence type="ECO:0000256" key="1">
    <source>
        <dbReference type="ARBA" id="ARBA00006432"/>
    </source>
</evidence>